<sequence length="394" mass="45582">MNDVKVFGDLLNTAFLDPIQPYLEIDRIQQDTIWEQSQQFSKPRNCWQGYINRLCLETILPWLKDYDSQTHTAINSALLPSIWEFVTGTPIIFGQHRLILLPTEDISVDDMTIPQEWMDTRDWVGIWYLMAQINLDEGWVRLIGFATHESIKRLGNYHWQDRTYNLPEVYWTRDWNILWLSQSITATDTLQSPVSALSLPSIDQAHSLIQRLGNSDIVIPRLAIPFIQWGALISHDGWRQQLAARRWDLPEQWSIRQWLQSGISQLSQQLGWQVYDLEASLSNARGEEQNAIKVISRTLELAGQTYELQISPMATEQTNTWRFELKNISGDGQIPPGFTLRLLTEDLQPFADNEDSATEAVESLYIEVSLLPGEGIVWETVPLPEVYQQEILRF</sequence>
<organism evidence="1 2">
    <name type="scientific">Leptolyngbya cf. ectocarpi LEGE 11479</name>
    <dbReference type="NCBI Taxonomy" id="1828722"/>
    <lineage>
        <taxon>Bacteria</taxon>
        <taxon>Bacillati</taxon>
        <taxon>Cyanobacteriota</taxon>
        <taxon>Cyanophyceae</taxon>
        <taxon>Leptolyngbyales</taxon>
        <taxon>Leptolyngbyaceae</taxon>
        <taxon>Leptolyngbya group</taxon>
        <taxon>Leptolyngbya</taxon>
    </lineage>
</organism>
<dbReference type="AlphaFoldDB" id="A0A929F9H5"/>
<protein>
    <submittedName>
        <fullName evidence="1">DUF1822 family protein</fullName>
    </submittedName>
</protein>
<dbReference type="InterPro" id="IPR014951">
    <property type="entry name" value="DUF1822"/>
</dbReference>
<accession>A0A929F9H5</accession>
<comment type="caution">
    <text evidence="1">The sequence shown here is derived from an EMBL/GenBank/DDBJ whole genome shotgun (WGS) entry which is preliminary data.</text>
</comment>
<gene>
    <name evidence="1" type="ORF">IQ260_12960</name>
</gene>
<reference evidence="1" key="1">
    <citation type="submission" date="2020-10" db="EMBL/GenBank/DDBJ databases">
        <authorList>
            <person name="Castelo-Branco R."/>
            <person name="Eusebio N."/>
            <person name="Adriana R."/>
            <person name="Vieira A."/>
            <person name="Brugerolle De Fraissinette N."/>
            <person name="Rezende De Castro R."/>
            <person name="Schneider M.P."/>
            <person name="Vasconcelos V."/>
            <person name="Leao P.N."/>
        </authorList>
    </citation>
    <scope>NUCLEOTIDE SEQUENCE</scope>
    <source>
        <strain evidence="1">LEGE 11479</strain>
    </source>
</reference>
<evidence type="ECO:0000313" key="2">
    <source>
        <dbReference type="Proteomes" id="UP000615026"/>
    </source>
</evidence>
<name>A0A929F9H5_LEPEC</name>
<dbReference type="EMBL" id="JADEXP010000103">
    <property type="protein sequence ID" value="MBE9067569.1"/>
    <property type="molecule type" value="Genomic_DNA"/>
</dbReference>
<proteinExistence type="predicted"/>
<dbReference type="Pfam" id="PF08852">
    <property type="entry name" value="DUF1822"/>
    <property type="match status" value="1"/>
</dbReference>
<keyword evidence="2" id="KW-1185">Reference proteome</keyword>
<evidence type="ECO:0000313" key="1">
    <source>
        <dbReference type="EMBL" id="MBE9067569.1"/>
    </source>
</evidence>
<dbReference type="Proteomes" id="UP000615026">
    <property type="component" value="Unassembled WGS sequence"/>
</dbReference>